<sequence>MILNPPRINGRSEGIDLMRGVCALAVLLFAHLIFWSDLVHQDVPSNLLVVGRALIFIFQKHGELNPFVLAFIVLSGYCIHRNGLRPSVGIKQFLIRRFFRIVPVFFLATVLGMYLFGVSVNIDVRLASILTGTSEIKGECLAAKLLLIPALLPVAHPCDFLGNAPSLTVMVELVLYIFYALIFWKGPRYWLVGILIISIIAGIIFSANNTKYPILYNWWQNSSALAFLPYWWAGAAAIVPSYRKLIKKHSIGIFCTWLVLSFIANLADSAIAAELRKLVFAMVIAGLVIRLDEAPIPVNPLSMLGRTGYSLYAIHAPLCVMFLLWGFGWWQTLIVTVVCGIGCYFMFERPFDKFGRKITEQHLVINSKNEV</sequence>
<dbReference type="GO" id="GO:0016747">
    <property type="term" value="F:acyltransferase activity, transferring groups other than amino-acyl groups"/>
    <property type="evidence" value="ECO:0007669"/>
    <property type="project" value="InterPro"/>
</dbReference>
<evidence type="ECO:0000313" key="3">
    <source>
        <dbReference type="EMBL" id="SDD28075.1"/>
    </source>
</evidence>
<keyword evidence="3" id="KW-0378">Hydrolase</keyword>
<dbReference type="GO" id="GO:0016020">
    <property type="term" value="C:membrane"/>
    <property type="evidence" value="ECO:0007669"/>
    <property type="project" value="TreeGrafter"/>
</dbReference>
<feature type="transmembrane region" description="Helical" evidence="1">
    <location>
        <begin position="251"/>
        <end position="267"/>
    </location>
</feature>
<dbReference type="AlphaFoldDB" id="A0A1G6TIB9"/>
<evidence type="ECO:0000256" key="1">
    <source>
        <dbReference type="SAM" id="Phobius"/>
    </source>
</evidence>
<feature type="domain" description="Acyltransferase 3" evidence="2">
    <location>
        <begin position="14"/>
        <end position="341"/>
    </location>
</feature>
<dbReference type="Pfam" id="PF01757">
    <property type="entry name" value="Acyl_transf_3"/>
    <property type="match status" value="1"/>
</dbReference>
<organism evidence="3 4">
    <name type="scientific">Paracidovorax valerianellae</name>
    <dbReference type="NCBI Taxonomy" id="187868"/>
    <lineage>
        <taxon>Bacteria</taxon>
        <taxon>Pseudomonadati</taxon>
        <taxon>Pseudomonadota</taxon>
        <taxon>Betaproteobacteria</taxon>
        <taxon>Burkholderiales</taxon>
        <taxon>Comamonadaceae</taxon>
        <taxon>Paracidovorax</taxon>
    </lineage>
</organism>
<keyword evidence="4" id="KW-1185">Reference proteome</keyword>
<dbReference type="OrthoDB" id="8772324at2"/>
<protein>
    <submittedName>
        <fullName evidence="3">Peptidoglycan/LPS O-acetylase OafA/YrhL, contains acyltransferase and SGNH-hydrolase domains</fullName>
    </submittedName>
</protein>
<keyword evidence="3" id="KW-0012">Acyltransferase</keyword>
<evidence type="ECO:0000313" key="4">
    <source>
        <dbReference type="Proteomes" id="UP000198781"/>
    </source>
</evidence>
<feature type="transmembrane region" description="Helical" evidence="1">
    <location>
        <begin position="219"/>
        <end position="239"/>
    </location>
</feature>
<keyword evidence="1" id="KW-0472">Membrane</keyword>
<feature type="transmembrane region" description="Helical" evidence="1">
    <location>
        <begin position="21"/>
        <end position="38"/>
    </location>
</feature>
<feature type="transmembrane region" description="Helical" evidence="1">
    <location>
        <begin position="160"/>
        <end position="182"/>
    </location>
</feature>
<dbReference type="STRING" id="187868.SAMN05192589_105144"/>
<keyword evidence="3" id="KW-0808">Transferase</keyword>
<dbReference type="GO" id="GO:0016787">
    <property type="term" value="F:hydrolase activity"/>
    <property type="evidence" value="ECO:0007669"/>
    <property type="project" value="UniProtKB-KW"/>
</dbReference>
<dbReference type="InterPro" id="IPR050879">
    <property type="entry name" value="Acyltransferase_3"/>
</dbReference>
<proteinExistence type="predicted"/>
<dbReference type="RefSeq" id="WP_092743370.1">
    <property type="nucleotide sequence ID" value="NZ_FMZC01000005.1"/>
</dbReference>
<accession>A0A1G6TIB9</accession>
<dbReference type="Proteomes" id="UP000198781">
    <property type="component" value="Unassembled WGS sequence"/>
</dbReference>
<dbReference type="InterPro" id="IPR002656">
    <property type="entry name" value="Acyl_transf_3_dom"/>
</dbReference>
<reference evidence="3 4" key="1">
    <citation type="submission" date="2016-10" db="EMBL/GenBank/DDBJ databases">
        <authorList>
            <person name="de Groot N.N."/>
        </authorList>
    </citation>
    <scope>NUCLEOTIDE SEQUENCE [LARGE SCALE GENOMIC DNA]</scope>
    <source>
        <strain evidence="3 4">DSM 16619</strain>
    </source>
</reference>
<gene>
    <name evidence="3" type="ORF">SAMN05192589_105144</name>
</gene>
<evidence type="ECO:0000259" key="2">
    <source>
        <dbReference type="Pfam" id="PF01757"/>
    </source>
</evidence>
<feature type="transmembrane region" description="Helical" evidence="1">
    <location>
        <begin position="189"/>
        <end position="207"/>
    </location>
</feature>
<keyword evidence="1" id="KW-1133">Transmembrane helix</keyword>
<dbReference type="EMBL" id="FMZC01000005">
    <property type="protein sequence ID" value="SDD28075.1"/>
    <property type="molecule type" value="Genomic_DNA"/>
</dbReference>
<keyword evidence="1" id="KW-0812">Transmembrane</keyword>
<dbReference type="PANTHER" id="PTHR23028">
    <property type="entry name" value="ACETYLTRANSFERASE"/>
    <property type="match status" value="1"/>
</dbReference>
<feature type="transmembrane region" description="Helical" evidence="1">
    <location>
        <begin position="101"/>
        <end position="122"/>
    </location>
</feature>
<feature type="transmembrane region" description="Helical" evidence="1">
    <location>
        <begin position="329"/>
        <end position="347"/>
    </location>
</feature>
<dbReference type="GO" id="GO:0000271">
    <property type="term" value="P:polysaccharide biosynthetic process"/>
    <property type="evidence" value="ECO:0007669"/>
    <property type="project" value="TreeGrafter"/>
</dbReference>
<dbReference type="PANTHER" id="PTHR23028:SF131">
    <property type="entry name" value="BLR2367 PROTEIN"/>
    <property type="match status" value="1"/>
</dbReference>
<name>A0A1G6TIB9_9BURK</name>
<feature type="transmembrane region" description="Helical" evidence="1">
    <location>
        <begin position="64"/>
        <end position="80"/>
    </location>
</feature>